<comment type="caution">
    <text evidence="7">The sequence shown here is derived from an EMBL/GenBank/DDBJ whole genome shotgun (WGS) entry which is preliminary data.</text>
</comment>
<dbReference type="AlphaFoldDB" id="A0A0D7X0D4"/>
<feature type="transmembrane region" description="Helical" evidence="5">
    <location>
        <begin position="324"/>
        <end position="354"/>
    </location>
</feature>
<evidence type="ECO:0000313" key="7">
    <source>
        <dbReference type="EMBL" id="KJD44443.1"/>
    </source>
</evidence>
<feature type="transmembrane region" description="Helical" evidence="5">
    <location>
        <begin position="92"/>
        <end position="111"/>
    </location>
</feature>
<dbReference type="RefSeq" id="WP_044647255.1">
    <property type="nucleotide sequence ID" value="NZ_JTHP01000035.1"/>
</dbReference>
<dbReference type="EMBL" id="JTHP01000035">
    <property type="protein sequence ID" value="KJD44443.1"/>
    <property type="molecule type" value="Genomic_DNA"/>
</dbReference>
<sequence length="594" mass="62632">MKWMGRFEGYNAGALRKDLISGSIVAIVAIPLGMAFAIASGVKPEYGLYTTIVAGVLVSLLGGSKFQIGGPTGAFIPILLAIVMQYGYENLLIAGFMAGIMLILMGVLRLGALIKFIPKPVTIGFTAGIAVTIFSGQIANFLGLRGVERHETFLPSMAELIHRLPSLNVYSILTAGICLAALILVPKKWPKVPGSLVGLLLSTLVAVWLFPGQVATIGSAYGAIPASLPELHVPGVTWDLIVKLLPPALVIAMLGAIESLLSAVVADGMTGARHNSNRELVGQGIANLLTPLFGGIPATGAIARTATNIRSGAVSPMSGIVHGLVVLLILVVFAPYASNIPLASMAPVLMVVAWNMSERKHFAHILKTRTADSIVLVVTFLLTVFTTLTTAVEVGLILAVVLFVKRMSSALSVDKVLPDPSVKHEKVGAHMVTEQHDCPQVAIYSVEGPLFFGAASALENSGMGGQAGHKQGILLLRMGKVPFMDITGESNFTALIQKYRKSGGTVLVSGLQPQPQTLLHKTGCYDMIGHEHFFEHTGEALTAAIALVDRDTCRGCRQMAFRECTALCGRSQALSKPSISDGAVPVPMPVNSGR</sequence>
<comment type="subcellular location">
    <subcellularLocation>
        <location evidence="1">Membrane</location>
        <topology evidence="1">Multi-pass membrane protein</topology>
    </subcellularLocation>
</comment>
<keyword evidence="8" id="KW-1185">Reference proteome</keyword>
<evidence type="ECO:0000313" key="8">
    <source>
        <dbReference type="Proteomes" id="UP000032534"/>
    </source>
</evidence>
<feature type="transmembrane region" description="Helical" evidence="5">
    <location>
        <begin position="20"/>
        <end position="40"/>
    </location>
</feature>
<dbReference type="InterPro" id="IPR011547">
    <property type="entry name" value="SLC26A/SulP_dom"/>
</dbReference>
<dbReference type="Pfam" id="PF01740">
    <property type="entry name" value="STAS"/>
    <property type="match status" value="1"/>
</dbReference>
<proteinExistence type="predicted"/>
<evidence type="ECO:0000256" key="2">
    <source>
        <dbReference type="ARBA" id="ARBA00022692"/>
    </source>
</evidence>
<organism evidence="7 8">
    <name type="scientific">Paenibacillus terrae</name>
    <dbReference type="NCBI Taxonomy" id="159743"/>
    <lineage>
        <taxon>Bacteria</taxon>
        <taxon>Bacillati</taxon>
        <taxon>Bacillota</taxon>
        <taxon>Bacilli</taxon>
        <taxon>Bacillales</taxon>
        <taxon>Paenibacillaceae</taxon>
        <taxon>Paenibacillus</taxon>
    </lineage>
</organism>
<feature type="domain" description="STAS" evidence="6">
    <location>
        <begin position="431"/>
        <end position="544"/>
    </location>
</feature>
<protein>
    <submittedName>
        <fullName evidence="7">Sulfate transporter</fullName>
    </submittedName>
</protein>
<feature type="transmembrane region" description="Helical" evidence="5">
    <location>
        <begin position="167"/>
        <end position="185"/>
    </location>
</feature>
<evidence type="ECO:0000256" key="3">
    <source>
        <dbReference type="ARBA" id="ARBA00022989"/>
    </source>
</evidence>
<keyword evidence="3 5" id="KW-1133">Transmembrane helix</keyword>
<dbReference type="InterPro" id="IPR001902">
    <property type="entry name" value="SLC26A/SulP_fam"/>
</dbReference>
<dbReference type="CDD" id="cd07042">
    <property type="entry name" value="STAS_SulP_like_sulfate_transporter"/>
    <property type="match status" value="1"/>
</dbReference>
<feature type="transmembrane region" description="Helical" evidence="5">
    <location>
        <begin position="46"/>
        <end position="63"/>
    </location>
</feature>
<feature type="transmembrane region" description="Helical" evidence="5">
    <location>
        <begin position="244"/>
        <end position="266"/>
    </location>
</feature>
<accession>A0A0D7X0D4</accession>
<reference evidence="7 8" key="1">
    <citation type="submission" date="2014-11" db="EMBL/GenBank/DDBJ databases">
        <title>Draft Genome Sequences of Paenibacillus polymyxa NRRL B-30509 and Paenibacillus terrae NRRL B-30644, Strains from a Poultry Environment that Produce Tridecaptin A and Paenicidins.</title>
        <authorList>
            <person name="van Belkum M.J."/>
            <person name="Lohans C.T."/>
            <person name="Vederas J.C."/>
        </authorList>
    </citation>
    <scope>NUCLEOTIDE SEQUENCE [LARGE SCALE GENOMIC DNA]</scope>
    <source>
        <strain evidence="7 8">NRRL B-30644</strain>
    </source>
</reference>
<keyword evidence="2 5" id="KW-0812">Transmembrane</keyword>
<dbReference type="Gene3D" id="3.30.750.24">
    <property type="entry name" value="STAS domain"/>
    <property type="match status" value="1"/>
</dbReference>
<keyword evidence="4 5" id="KW-0472">Membrane</keyword>
<feature type="transmembrane region" description="Helical" evidence="5">
    <location>
        <begin position="68"/>
        <end position="86"/>
    </location>
</feature>
<dbReference type="GO" id="GO:0016020">
    <property type="term" value="C:membrane"/>
    <property type="evidence" value="ECO:0007669"/>
    <property type="project" value="UniProtKB-SubCell"/>
</dbReference>
<dbReference type="SUPFAM" id="SSF52091">
    <property type="entry name" value="SpoIIaa-like"/>
    <property type="match status" value="1"/>
</dbReference>
<name>A0A0D7X0D4_9BACL</name>
<feature type="transmembrane region" description="Helical" evidence="5">
    <location>
        <begin position="374"/>
        <end position="404"/>
    </location>
</feature>
<dbReference type="InterPro" id="IPR002645">
    <property type="entry name" value="STAS_dom"/>
</dbReference>
<evidence type="ECO:0000259" key="6">
    <source>
        <dbReference type="PROSITE" id="PS50801"/>
    </source>
</evidence>
<gene>
    <name evidence="7" type="ORF">QD47_17085</name>
</gene>
<dbReference type="GO" id="GO:0055085">
    <property type="term" value="P:transmembrane transport"/>
    <property type="evidence" value="ECO:0007669"/>
    <property type="project" value="InterPro"/>
</dbReference>
<evidence type="ECO:0000256" key="4">
    <source>
        <dbReference type="ARBA" id="ARBA00023136"/>
    </source>
</evidence>
<feature type="transmembrane region" description="Helical" evidence="5">
    <location>
        <begin position="123"/>
        <end position="147"/>
    </location>
</feature>
<evidence type="ECO:0000256" key="5">
    <source>
        <dbReference type="SAM" id="Phobius"/>
    </source>
</evidence>
<dbReference type="PROSITE" id="PS50801">
    <property type="entry name" value="STAS"/>
    <property type="match status" value="1"/>
</dbReference>
<feature type="transmembrane region" description="Helical" evidence="5">
    <location>
        <begin position="197"/>
        <end position="224"/>
    </location>
</feature>
<dbReference type="InterPro" id="IPR036513">
    <property type="entry name" value="STAS_dom_sf"/>
</dbReference>
<dbReference type="PATRIC" id="fig|159743.3.peg.3794"/>
<evidence type="ECO:0000256" key="1">
    <source>
        <dbReference type="ARBA" id="ARBA00004141"/>
    </source>
</evidence>
<dbReference type="Proteomes" id="UP000032534">
    <property type="component" value="Unassembled WGS sequence"/>
</dbReference>
<dbReference type="PANTHER" id="PTHR11814">
    <property type="entry name" value="SULFATE TRANSPORTER"/>
    <property type="match status" value="1"/>
</dbReference>
<dbReference type="OrthoDB" id="9771198at2"/>
<dbReference type="Pfam" id="PF00916">
    <property type="entry name" value="Sulfate_transp"/>
    <property type="match status" value="1"/>
</dbReference>